<keyword evidence="7" id="KW-0963">Cytoplasm</keyword>
<comment type="caution">
    <text evidence="9">The sequence shown here is derived from an EMBL/GenBank/DDBJ whole genome shotgun (WGS) entry which is preliminary data.</text>
</comment>
<comment type="pathway">
    <text evidence="1 7">Amino-acid biosynthesis; L-proline biosynthesis; L-glutamate 5-semialdehyde from L-glutamate: step 2/2.</text>
</comment>
<gene>
    <name evidence="7" type="primary">proA</name>
    <name evidence="9" type="ORF">H9657_07335</name>
</gene>
<evidence type="ECO:0000313" key="9">
    <source>
        <dbReference type="EMBL" id="MBD7918090.1"/>
    </source>
</evidence>
<keyword evidence="10" id="KW-1185">Reference proteome</keyword>
<comment type="catalytic activity">
    <reaction evidence="6 7">
        <text>L-glutamate 5-semialdehyde + phosphate + NADP(+) = L-glutamyl 5-phosphate + NADPH + H(+)</text>
        <dbReference type="Rhea" id="RHEA:19541"/>
        <dbReference type="ChEBI" id="CHEBI:15378"/>
        <dbReference type="ChEBI" id="CHEBI:43474"/>
        <dbReference type="ChEBI" id="CHEBI:57783"/>
        <dbReference type="ChEBI" id="CHEBI:58066"/>
        <dbReference type="ChEBI" id="CHEBI:58274"/>
        <dbReference type="ChEBI" id="CHEBI:58349"/>
        <dbReference type="EC" id="1.2.1.41"/>
    </reaction>
</comment>
<evidence type="ECO:0000256" key="7">
    <source>
        <dbReference type="HAMAP-Rule" id="MF_00412"/>
    </source>
</evidence>
<dbReference type="GO" id="GO:0004350">
    <property type="term" value="F:glutamate-5-semialdehyde dehydrogenase activity"/>
    <property type="evidence" value="ECO:0007669"/>
    <property type="project" value="UniProtKB-EC"/>
</dbReference>
<dbReference type="EMBL" id="JACSQV010000005">
    <property type="protein sequence ID" value="MBD7918090.1"/>
    <property type="molecule type" value="Genomic_DNA"/>
</dbReference>
<dbReference type="InterPro" id="IPR016163">
    <property type="entry name" value="Ald_DH_C"/>
</dbReference>
<dbReference type="CDD" id="cd07079">
    <property type="entry name" value="ALDH_F18-19_ProA-GPR"/>
    <property type="match status" value="1"/>
</dbReference>
<evidence type="ECO:0000256" key="1">
    <source>
        <dbReference type="ARBA" id="ARBA00004985"/>
    </source>
</evidence>
<proteinExistence type="inferred from homology"/>
<dbReference type="InterPro" id="IPR000965">
    <property type="entry name" value="GPR_dom"/>
</dbReference>
<keyword evidence="5 7" id="KW-0560">Oxidoreductase</keyword>
<evidence type="ECO:0000256" key="6">
    <source>
        <dbReference type="ARBA" id="ARBA00049024"/>
    </source>
</evidence>
<evidence type="ECO:0000256" key="5">
    <source>
        <dbReference type="ARBA" id="ARBA00023002"/>
    </source>
</evidence>
<reference evidence="9 10" key="1">
    <citation type="submission" date="2020-08" db="EMBL/GenBank/DDBJ databases">
        <title>A Genomic Blueprint of the Chicken Gut Microbiome.</title>
        <authorList>
            <person name="Gilroy R."/>
            <person name="Ravi A."/>
            <person name="Getino M."/>
            <person name="Pursley I."/>
            <person name="Horton D.L."/>
            <person name="Alikhan N.-F."/>
            <person name="Baker D."/>
            <person name="Gharbi K."/>
            <person name="Hall N."/>
            <person name="Watson M."/>
            <person name="Adriaenssens E.M."/>
            <person name="Foster-Nyarko E."/>
            <person name="Jarju S."/>
            <person name="Secka A."/>
            <person name="Antonio M."/>
            <person name="Oren A."/>
            <person name="Chaudhuri R."/>
            <person name="La Ragione R.M."/>
            <person name="Hildebrand F."/>
            <person name="Pallen M.J."/>
        </authorList>
    </citation>
    <scope>NUCLEOTIDE SEQUENCE [LARGE SCALE GENOMIC DNA]</scope>
    <source>
        <strain evidence="9 10">Sa3CUA2</strain>
    </source>
</reference>
<accession>A0ABR8QCF1</accession>
<name>A0ABR8QCF1_9CELL</name>
<evidence type="ECO:0000259" key="8">
    <source>
        <dbReference type="Pfam" id="PF00171"/>
    </source>
</evidence>
<dbReference type="Gene3D" id="3.40.309.10">
    <property type="entry name" value="Aldehyde Dehydrogenase, Chain A, domain 2"/>
    <property type="match status" value="1"/>
</dbReference>
<dbReference type="InterPro" id="IPR015590">
    <property type="entry name" value="Aldehyde_DH_dom"/>
</dbReference>
<dbReference type="InterPro" id="IPR012134">
    <property type="entry name" value="Glu-5-SA_DH"/>
</dbReference>
<dbReference type="RefSeq" id="WP_191781920.1">
    <property type="nucleotide sequence ID" value="NZ_JACSQV010000005.1"/>
</dbReference>
<protein>
    <recommendedName>
        <fullName evidence="7">Gamma-glutamyl phosphate reductase</fullName>
        <shortName evidence="7">GPR</shortName>
        <ecNumber evidence="7">1.2.1.41</ecNumber>
    </recommendedName>
    <alternativeName>
        <fullName evidence="7">Glutamate-5-semialdehyde dehydrogenase</fullName>
    </alternativeName>
    <alternativeName>
        <fullName evidence="7">Glutamyl-gamma-semialdehyde dehydrogenase</fullName>
        <shortName evidence="7">GSA dehydrogenase</shortName>
    </alternativeName>
</protein>
<dbReference type="Pfam" id="PF00171">
    <property type="entry name" value="Aldedh"/>
    <property type="match status" value="1"/>
</dbReference>
<dbReference type="Proteomes" id="UP000604241">
    <property type="component" value="Unassembled WGS sequence"/>
</dbReference>
<comment type="subcellular location">
    <subcellularLocation>
        <location evidence="7">Cytoplasm</location>
    </subcellularLocation>
</comment>
<dbReference type="InterPro" id="IPR016161">
    <property type="entry name" value="Ald_DH/histidinol_DH"/>
</dbReference>
<dbReference type="NCBIfam" id="TIGR00407">
    <property type="entry name" value="proA"/>
    <property type="match status" value="1"/>
</dbReference>
<dbReference type="Gene3D" id="3.40.605.10">
    <property type="entry name" value="Aldehyde Dehydrogenase, Chain A, domain 1"/>
    <property type="match status" value="1"/>
</dbReference>
<dbReference type="InterPro" id="IPR016162">
    <property type="entry name" value="Ald_DH_N"/>
</dbReference>
<dbReference type="HAMAP" id="MF_00412">
    <property type="entry name" value="ProA"/>
    <property type="match status" value="1"/>
</dbReference>
<dbReference type="SUPFAM" id="SSF53720">
    <property type="entry name" value="ALDH-like"/>
    <property type="match status" value="1"/>
</dbReference>
<keyword evidence="4 7" id="KW-0521">NADP</keyword>
<dbReference type="PANTHER" id="PTHR11063:SF8">
    <property type="entry name" value="DELTA-1-PYRROLINE-5-CARBOXYLATE SYNTHASE"/>
    <property type="match status" value="1"/>
</dbReference>
<dbReference type="NCBIfam" id="NF001221">
    <property type="entry name" value="PRK00197.1"/>
    <property type="match status" value="1"/>
</dbReference>
<evidence type="ECO:0000313" key="10">
    <source>
        <dbReference type="Proteomes" id="UP000604241"/>
    </source>
</evidence>
<comment type="similarity">
    <text evidence="7">Belongs to the gamma-glutamyl phosphate reductase family.</text>
</comment>
<comment type="function">
    <text evidence="7">Catalyzes the NADPH-dependent reduction of L-glutamate 5-phosphate into L-glutamate 5-semialdehyde and phosphate. The product spontaneously undergoes cyclization to form 1-pyrroline-5-carboxylate.</text>
</comment>
<keyword evidence="2 7" id="KW-0028">Amino-acid biosynthesis</keyword>
<evidence type="ECO:0000256" key="3">
    <source>
        <dbReference type="ARBA" id="ARBA00022650"/>
    </source>
</evidence>
<feature type="domain" description="Aldehyde dehydrogenase" evidence="8">
    <location>
        <begin position="20"/>
        <end position="295"/>
    </location>
</feature>
<dbReference type="PANTHER" id="PTHR11063">
    <property type="entry name" value="GLUTAMATE SEMIALDEHYDE DEHYDROGENASE"/>
    <property type="match status" value="1"/>
</dbReference>
<organism evidence="9 10">
    <name type="scientific">Cellulomonas avistercoris</name>
    <dbReference type="NCBI Taxonomy" id="2762242"/>
    <lineage>
        <taxon>Bacteria</taxon>
        <taxon>Bacillati</taxon>
        <taxon>Actinomycetota</taxon>
        <taxon>Actinomycetes</taxon>
        <taxon>Micrococcales</taxon>
        <taxon>Cellulomonadaceae</taxon>
        <taxon>Cellulomonas</taxon>
    </lineage>
</organism>
<evidence type="ECO:0000256" key="4">
    <source>
        <dbReference type="ARBA" id="ARBA00022857"/>
    </source>
</evidence>
<dbReference type="PIRSF" id="PIRSF000151">
    <property type="entry name" value="GPR"/>
    <property type="match status" value="1"/>
</dbReference>
<keyword evidence="3 7" id="KW-0641">Proline biosynthesis</keyword>
<sequence>MTTSLEQSTPAVLDDPEVAVLAVARRAREASRALATATRATKDAALRALADALVAATDRVLAANAQDLERGRANGMSPGLLDRLALTPERVAAIADALRELAALPDPVGEVVRGSTLPNGLRLRQVRVPMGVVGMIYEARPNVTVDAAGLALKSGNAVVLRGGSAAASSNEVVVEVLADALVAQGLPGDLVQSVDAWGRPGAVALMHARGLVDVLVPRGGADLIATVVREATVPVIETGVGNCHLYVDASADQADALAILLNSKTQRVGVCNALETLLVHRDAADAFLPSALAALGAAGVTVHGDDVTLRHAPRDAATVPATDVDWATEYLSLDLAVRVVDGLDAAIEHVRRWSTGHTEAIVTQDLRAAERFVAEVDAAAVIVNASTRFTDGGQFGLGAEIGISTQKLHARGPMGLAELTTTKWVVHGDGHVRP</sequence>
<evidence type="ECO:0000256" key="2">
    <source>
        <dbReference type="ARBA" id="ARBA00022605"/>
    </source>
</evidence>
<dbReference type="EC" id="1.2.1.41" evidence="7"/>